<feature type="compositionally biased region" description="Gly residues" evidence="1">
    <location>
        <begin position="75"/>
        <end position="91"/>
    </location>
</feature>
<feature type="compositionally biased region" description="Basic and acidic residues" evidence="1">
    <location>
        <begin position="56"/>
        <end position="67"/>
    </location>
</feature>
<feature type="region of interest" description="Disordered" evidence="1">
    <location>
        <begin position="37"/>
        <end position="91"/>
    </location>
</feature>
<evidence type="ECO:0000256" key="1">
    <source>
        <dbReference type="SAM" id="MobiDB-lite"/>
    </source>
</evidence>
<protein>
    <submittedName>
        <fullName evidence="2">Uncharacterized protein</fullName>
    </submittedName>
</protein>
<keyword evidence="3" id="KW-1185">Reference proteome</keyword>
<feature type="compositionally biased region" description="Gly residues" evidence="1">
    <location>
        <begin position="9"/>
        <end position="18"/>
    </location>
</feature>
<feature type="region of interest" description="Disordered" evidence="1">
    <location>
        <begin position="184"/>
        <end position="275"/>
    </location>
</feature>
<gene>
    <name evidence="2" type="ORF">K435DRAFT_792350</name>
</gene>
<feature type="compositionally biased region" description="Low complexity" evidence="1">
    <location>
        <begin position="221"/>
        <end position="254"/>
    </location>
</feature>
<sequence length="364" mass="37472">MFGPTPGTWGRGGPGRGGNKVDLADKPRLWEAYLGLGAVLSSPPPPPPPSSAAAALKEKESLDEHSSSHPLAAGNGNGTGNSGSSSGGGGYGVDWEGIMPFSAALTSPLPTSLSSSSTSANHAGGGSGSNGVNNNSNAHVNSNENDNDNANRSMVQRIGRSVVDAPRTAWGLISAQPSLLIRGRNQHGAENGNGSIPMTTATTGVQGQSGVGRFLRRSPRSTNDVNNTANAAAVPNANNSPPNSNSNTSPTNPNKAKDASSSNPLHQALPSGPTTSPLGVRVSVLIAMPSQVPLYERLHKVSASGENEEEEELPYLEMGVCEVVMPPEVDGNASEGSDLAGKGKECVESNEDDDEDWDKRTVYY</sequence>
<feature type="region of interest" description="Disordered" evidence="1">
    <location>
        <begin position="1"/>
        <end position="23"/>
    </location>
</feature>
<feature type="compositionally biased region" description="Low complexity" evidence="1">
    <location>
        <begin position="107"/>
        <end position="122"/>
    </location>
</feature>
<dbReference type="Proteomes" id="UP000297245">
    <property type="component" value="Unassembled WGS sequence"/>
</dbReference>
<dbReference type="AlphaFoldDB" id="A0A4S8MJ04"/>
<feature type="region of interest" description="Disordered" evidence="1">
    <location>
        <begin position="327"/>
        <end position="364"/>
    </location>
</feature>
<evidence type="ECO:0000313" key="3">
    <source>
        <dbReference type="Proteomes" id="UP000297245"/>
    </source>
</evidence>
<feature type="compositionally biased region" description="Low complexity" evidence="1">
    <location>
        <begin position="130"/>
        <end position="150"/>
    </location>
</feature>
<feature type="compositionally biased region" description="Polar residues" evidence="1">
    <location>
        <begin position="192"/>
        <end position="208"/>
    </location>
</feature>
<feature type="region of interest" description="Disordered" evidence="1">
    <location>
        <begin position="107"/>
        <end position="150"/>
    </location>
</feature>
<proteinExistence type="predicted"/>
<reference evidence="2 3" key="1">
    <citation type="journal article" date="2019" name="Nat. Ecol. Evol.">
        <title>Megaphylogeny resolves global patterns of mushroom evolution.</title>
        <authorList>
            <person name="Varga T."/>
            <person name="Krizsan K."/>
            <person name="Foldi C."/>
            <person name="Dima B."/>
            <person name="Sanchez-Garcia M."/>
            <person name="Sanchez-Ramirez S."/>
            <person name="Szollosi G.J."/>
            <person name="Szarkandi J.G."/>
            <person name="Papp V."/>
            <person name="Albert L."/>
            <person name="Andreopoulos W."/>
            <person name="Angelini C."/>
            <person name="Antonin V."/>
            <person name="Barry K.W."/>
            <person name="Bougher N.L."/>
            <person name="Buchanan P."/>
            <person name="Buyck B."/>
            <person name="Bense V."/>
            <person name="Catcheside P."/>
            <person name="Chovatia M."/>
            <person name="Cooper J."/>
            <person name="Damon W."/>
            <person name="Desjardin D."/>
            <person name="Finy P."/>
            <person name="Geml J."/>
            <person name="Haridas S."/>
            <person name="Hughes K."/>
            <person name="Justo A."/>
            <person name="Karasinski D."/>
            <person name="Kautmanova I."/>
            <person name="Kiss B."/>
            <person name="Kocsube S."/>
            <person name="Kotiranta H."/>
            <person name="LaButti K.M."/>
            <person name="Lechner B.E."/>
            <person name="Liimatainen K."/>
            <person name="Lipzen A."/>
            <person name="Lukacs Z."/>
            <person name="Mihaltcheva S."/>
            <person name="Morgado L.N."/>
            <person name="Niskanen T."/>
            <person name="Noordeloos M.E."/>
            <person name="Ohm R.A."/>
            <person name="Ortiz-Santana B."/>
            <person name="Ovrebo C."/>
            <person name="Racz N."/>
            <person name="Riley R."/>
            <person name="Savchenko A."/>
            <person name="Shiryaev A."/>
            <person name="Soop K."/>
            <person name="Spirin V."/>
            <person name="Szebenyi C."/>
            <person name="Tomsovsky M."/>
            <person name="Tulloss R.E."/>
            <person name="Uehling J."/>
            <person name="Grigoriev I.V."/>
            <person name="Vagvolgyi C."/>
            <person name="Papp T."/>
            <person name="Martin F.M."/>
            <person name="Miettinen O."/>
            <person name="Hibbett D.S."/>
            <person name="Nagy L.G."/>
        </authorList>
    </citation>
    <scope>NUCLEOTIDE SEQUENCE [LARGE SCALE GENOMIC DNA]</scope>
    <source>
        <strain evidence="2 3">CBS 962.96</strain>
    </source>
</reference>
<name>A0A4S8MJ04_DENBC</name>
<dbReference type="EMBL" id="ML179074">
    <property type="protein sequence ID" value="THV02738.1"/>
    <property type="molecule type" value="Genomic_DNA"/>
</dbReference>
<organism evidence="2 3">
    <name type="scientific">Dendrothele bispora (strain CBS 962.96)</name>
    <dbReference type="NCBI Taxonomy" id="1314807"/>
    <lineage>
        <taxon>Eukaryota</taxon>
        <taxon>Fungi</taxon>
        <taxon>Dikarya</taxon>
        <taxon>Basidiomycota</taxon>
        <taxon>Agaricomycotina</taxon>
        <taxon>Agaricomycetes</taxon>
        <taxon>Agaricomycetidae</taxon>
        <taxon>Agaricales</taxon>
        <taxon>Agaricales incertae sedis</taxon>
        <taxon>Dendrothele</taxon>
    </lineage>
</organism>
<evidence type="ECO:0000313" key="2">
    <source>
        <dbReference type="EMBL" id="THV02738.1"/>
    </source>
</evidence>
<accession>A0A4S8MJ04</accession>